<comment type="similarity">
    <text evidence="1">Belongs to the LEA type SMP family.</text>
</comment>
<name>A0AA88DB94_FICCA</name>
<gene>
    <name evidence="5" type="ORF">TIFTF001_018003</name>
</gene>
<evidence type="ECO:0000256" key="3">
    <source>
        <dbReference type="SAM" id="MobiDB-lite"/>
    </source>
</evidence>
<evidence type="ECO:0000256" key="1">
    <source>
        <dbReference type="ARBA" id="ARBA00010733"/>
    </source>
</evidence>
<feature type="compositionally biased region" description="Basic and acidic residues" evidence="3">
    <location>
        <begin position="9"/>
        <end position="20"/>
    </location>
</feature>
<dbReference type="AlphaFoldDB" id="A0AA88DB94"/>
<feature type="region of interest" description="Disordered" evidence="3">
    <location>
        <begin position="1"/>
        <end position="20"/>
    </location>
</feature>
<sequence length="82" mass="8912">MSQRQPQRPRADQLPEQEPIKYGDVFDVSSELASKPVALRDAAAMQTAENMVFGQTQRGGPAAVMESAAAAVNERLGNVRNR</sequence>
<evidence type="ECO:0000259" key="4">
    <source>
        <dbReference type="Pfam" id="PF04927"/>
    </source>
</evidence>
<dbReference type="InterPro" id="IPR042971">
    <property type="entry name" value="LEA_SMP"/>
</dbReference>
<dbReference type="Proteomes" id="UP001187192">
    <property type="component" value="Unassembled WGS sequence"/>
</dbReference>
<evidence type="ECO:0000313" key="6">
    <source>
        <dbReference type="Proteomes" id="UP001187192"/>
    </source>
</evidence>
<dbReference type="PANTHER" id="PTHR31174:SF7">
    <property type="entry name" value="LATE EMBRYOGENESIS ABUNDANT PROTEIN 31-RELATED"/>
    <property type="match status" value="1"/>
</dbReference>
<dbReference type="Pfam" id="PF04927">
    <property type="entry name" value="SMP"/>
    <property type="match status" value="1"/>
</dbReference>
<keyword evidence="6" id="KW-1185">Reference proteome</keyword>
<keyword evidence="2" id="KW-0677">Repeat</keyword>
<comment type="caution">
    <text evidence="5">The sequence shown here is derived from an EMBL/GenBank/DDBJ whole genome shotgun (WGS) entry which is preliminary data.</text>
</comment>
<accession>A0AA88DB94</accession>
<feature type="domain" description="SMP" evidence="4">
    <location>
        <begin position="20"/>
        <end position="75"/>
    </location>
</feature>
<dbReference type="InterPro" id="IPR007011">
    <property type="entry name" value="LEA_SMP_dom"/>
</dbReference>
<dbReference type="EMBL" id="BTGU01000029">
    <property type="protein sequence ID" value="GMN48822.1"/>
    <property type="molecule type" value="Genomic_DNA"/>
</dbReference>
<reference evidence="5" key="1">
    <citation type="submission" date="2023-07" db="EMBL/GenBank/DDBJ databases">
        <title>draft genome sequence of fig (Ficus carica).</title>
        <authorList>
            <person name="Takahashi T."/>
            <person name="Nishimura K."/>
        </authorList>
    </citation>
    <scope>NUCLEOTIDE SEQUENCE</scope>
</reference>
<dbReference type="PANTHER" id="PTHR31174">
    <property type="entry name" value="SEED MATURATION FAMILY PROTEIN"/>
    <property type="match status" value="1"/>
</dbReference>
<organism evidence="5 6">
    <name type="scientific">Ficus carica</name>
    <name type="common">Common fig</name>
    <dbReference type="NCBI Taxonomy" id="3494"/>
    <lineage>
        <taxon>Eukaryota</taxon>
        <taxon>Viridiplantae</taxon>
        <taxon>Streptophyta</taxon>
        <taxon>Embryophyta</taxon>
        <taxon>Tracheophyta</taxon>
        <taxon>Spermatophyta</taxon>
        <taxon>Magnoliopsida</taxon>
        <taxon>eudicotyledons</taxon>
        <taxon>Gunneridae</taxon>
        <taxon>Pentapetalae</taxon>
        <taxon>rosids</taxon>
        <taxon>fabids</taxon>
        <taxon>Rosales</taxon>
        <taxon>Moraceae</taxon>
        <taxon>Ficeae</taxon>
        <taxon>Ficus</taxon>
    </lineage>
</organism>
<evidence type="ECO:0000313" key="5">
    <source>
        <dbReference type="EMBL" id="GMN48822.1"/>
    </source>
</evidence>
<proteinExistence type="inferred from homology"/>
<protein>
    <recommendedName>
        <fullName evidence="4">SMP domain-containing protein</fullName>
    </recommendedName>
</protein>
<evidence type="ECO:0000256" key="2">
    <source>
        <dbReference type="ARBA" id="ARBA00022737"/>
    </source>
</evidence>